<dbReference type="VEuPathDB" id="AmoebaDB:NAEGRDRAFT_59553"/>
<dbReference type="PANTHER" id="PTHR10032:SF271">
    <property type="entry name" value="RH12261P-RELATED"/>
    <property type="match status" value="1"/>
</dbReference>
<evidence type="ECO:0000256" key="8">
    <source>
        <dbReference type="PROSITE-ProRule" id="PRU00042"/>
    </source>
</evidence>
<dbReference type="Gene3D" id="3.30.160.60">
    <property type="entry name" value="Classic Zinc Finger"/>
    <property type="match status" value="3"/>
</dbReference>
<feature type="compositionally biased region" description="Low complexity" evidence="9">
    <location>
        <begin position="193"/>
        <end position="203"/>
    </location>
</feature>
<keyword evidence="3" id="KW-0677">Repeat</keyword>
<evidence type="ECO:0000256" key="5">
    <source>
        <dbReference type="ARBA" id="ARBA00022833"/>
    </source>
</evidence>
<feature type="region of interest" description="Disordered" evidence="9">
    <location>
        <begin position="834"/>
        <end position="854"/>
    </location>
</feature>
<dbReference type="KEGG" id="ngr:NAEGRDRAFT_59553"/>
<evidence type="ECO:0000256" key="2">
    <source>
        <dbReference type="ARBA" id="ARBA00022723"/>
    </source>
</evidence>
<dbReference type="FunFam" id="3.30.160.60:FF:000104">
    <property type="entry name" value="Transcriptional repressor protein YY1"/>
    <property type="match status" value="1"/>
</dbReference>
<dbReference type="GO" id="GO:0000981">
    <property type="term" value="F:DNA-binding transcription factor activity, RNA polymerase II-specific"/>
    <property type="evidence" value="ECO:0007669"/>
    <property type="project" value="TreeGrafter"/>
</dbReference>
<evidence type="ECO:0000313" key="11">
    <source>
        <dbReference type="EMBL" id="EFC38286.1"/>
    </source>
</evidence>
<keyword evidence="7" id="KW-0539">Nucleus</keyword>
<feature type="region of interest" description="Disordered" evidence="9">
    <location>
        <begin position="21"/>
        <end position="55"/>
    </location>
</feature>
<evidence type="ECO:0000256" key="4">
    <source>
        <dbReference type="ARBA" id="ARBA00022771"/>
    </source>
</evidence>
<feature type="compositionally biased region" description="Low complexity" evidence="9">
    <location>
        <begin position="140"/>
        <end position="152"/>
    </location>
</feature>
<gene>
    <name evidence="11" type="ORF">NAEGRDRAFT_59553</name>
</gene>
<feature type="compositionally biased region" description="Basic residues" evidence="9">
    <location>
        <begin position="23"/>
        <end position="32"/>
    </location>
</feature>
<dbReference type="GeneID" id="8857799"/>
<dbReference type="OrthoDB" id="10264072at2759"/>
<feature type="compositionally biased region" description="Polar residues" evidence="9">
    <location>
        <begin position="1130"/>
        <end position="1142"/>
    </location>
</feature>
<dbReference type="InParanoid" id="D2VY15"/>
<feature type="region of interest" description="Disordered" evidence="9">
    <location>
        <begin position="557"/>
        <end position="579"/>
    </location>
</feature>
<dbReference type="Proteomes" id="UP000006671">
    <property type="component" value="Unassembled WGS sequence"/>
</dbReference>
<accession>D2VY15</accession>
<feature type="compositionally biased region" description="Low complexity" evidence="9">
    <location>
        <begin position="219"/>
        <end position="233"/>
    </location>
</feature>
<feature type="compositionally biased region" description="Basic and acidic residues" evidence="9">
    <location>
        <begin position="663"/>
        <end position="675"/>
    </location>
</feature>
<sequence length="1310" mass="146402">MTTTNNKGNLLLEQQQSTTLDNHHHHNNHHHYNYQPPNYHHQYPTSSSSNTSVVASNNNTNNNNTATTTEETFMRVGVNHHHNFSLVSSTTFPANQNYNKNNPISSPQLQQYVTTSSTSGPYNISRANSANNLTINNVGNVNNNNQGTNLVQSGLPPTQSKSKLIDDESSQSHHDHIAPSSYRGLPSFQLFMNNNSNNNSSNSTSPVSPAGSGGGTSQGGLSSLNQSSSAGVSPNNQMIAYERHRSHSKKNSGVSPRNTQQPIPSMPHQVTSPSSTTFNLSPRNQQPQQQINQSTSTQPIAKENVVIPKKSPHFIKNSPIGIDNRKNVNNSLGTSTNSTVWSSFSSSPPIGDNINPSAIFSSSPFPKGPVITSKLRIDDVRSSLIATGIFALTRKFLSTPLSTSVPSGSTIDDDDDEVVSSMNTPSLSNILIPNHFGESGDSNLKPGSSYNRMDASSGNLSNFGSLLHASSYSFGENQELRLSGTSKCLLTAGDSSELLFNNSISLYQRIKEDMNADDQKLPGIDSYDQPPLPVQEKPTIPIMITKEQKTVQPEPLINIVKPPPTEQDNTSEKGKPIGKESKFLNINNSLENNNSSHTPMKNSMAYTYGSSADDTQNDCFTPNLRHRFSLGSMITPSFGGSILNNIEEGGGLDIIEPSLPREENFGTKYSNDSRRFSTGSLISPSPLTDPHAVNAQQISQLQQLLRENNNSYSRSFEESEITSSSYSEYSAREVEQEEDHGTKRKRKPRDNYVVEKKQKDYPMSPHLYMNQIIQQQHNQAAQQQPNLEQFNSHDLINSTTNVPYNNNQLQRSMNVANNMNNPHLQTFHNLQQFSQQNNRQSPVQQGEDEKSNGKNKLFGFFGKVFKRNSVISNNGQNSQVSQQEQNLYQQNALFNQMQFQQFTQQPTVQQQFSQPANVPIVSNQQDDYTMNIDRSLSNLSLTNEDESYTQLLTNPQQLQQVQQQPIINNTNVQIPQSHTIFVNQNSQNNQNNQNNQQQFINFNQFQNPVTNQFNNQQFNNQYVNNNTLQQMQLNFYPQQQNILQTPNYIQNGNMNYNVINNNGFKMQNMQNLQQNIPQNMQFNQQPQQQLDLSYHSNALLEQQQQQQPQYNAPTSPRQLLATNITNAMNTSLLNPPNYSPSISSQGQSTPSTATTTTRTHLLRLNIDSSSNETMSINHFVNSSSTLEDELAELDDDDDDEVGLSKGVTKENATKNSKGEYVCDACGKEFAQFANLKRHLRLHSGNKPYTCTFEGCNKKFVRRSDLQTHMRIHTGERPYVCNVEGCGKTFTTCSNLRRHERSVHTNPSKKK</sequence>
<feature type="region of interest" description="Disordered" evidence="9">
    <location>
        <begin position="711"/>
        <end position="761"/>
    </location>
</feature>
<feature type="region of interest" description="Disordered" evidence="9">
    <location>
        <begin position="140"/>
        <end position="300"/>
    </location>
</feature>
<dbReference type="FunFam" id="3.30.160.60:FF:000100">
    <property type="entry name" value="Zinc finger 45-like"/>
    <property type="match status" value="1"/>
</dbReference>
<dbReference type="Pfam" id="PF00096">
    <property type="entry name" value="zf-C2H2"/>
    <property type="match status" value="3"/>
</dbReference>
<dbReference type="InterPro" id="IPR013087">
    <property type="entry name" value="Znf_C2H2_type"/>
</dbReference>
<evidence type="ECO:0000256" key="6">
    <source>
        <dbReference type="ARBA" id="ARBA00023125"/>
    </source>
</evidence>
<feature type="compositionally biased region" description="Polar residues" evidence="9">
    <location>
        <begin position="251"/>
        <end position="283"/>
    </location>
</feature>
<keyword evidence="12" id="KW-1185">Reference proteome</keyword>
<dbReference type="PROSITE" id="PS50157">
    <property type="entry name" value="ZINC_FINGER_C2H2_2"/>
    <property type="match status" value="3"/>
</dbReference>
<feature type="compositionally biased region" description="Basic and acidic residues" evidence="9">
    <location>
        <begin position="570"/>
        <end position="579"/>
    </location>
</feature>
<evidence type="ECO:0000256" key="9">
    <source>
        <dbReference type="SAM" id="MobiDB-lite"/>
    </source>
</evidence>
<feature type="compositionally biased region" description="Basic and acidic residues" evidence="9">
    <location>
        <begin position="163"/>
        <end position="177"/>
    </location>
</feature>
<dbReference type="InterPro" id="IPR036236">
    <property type="entry name" value="Znf_C2H2_sf"/>
</dbReference>
<feature type="compositionally biased region" description="Low complexity" evidence="9">
    <location>
        <begin position="284"/>
        <end position="300"/>
    </location>
</feature>
<evidence type="ECO:0000256" key="7">
    <source>
        <dbReference type="ARBA" id="ARBA00023242"/>
    </source>
</evidence>
<proteinExistence type="predicted"/>
<dbReference type="OMA" id="HASHEQD"/>
<comment type="subcellular location">
    <subcellularLocation>
        <location evidence="1">Nucleus</location>
    </subcellularLocation>
</comment>
<evidence type="ECO:0000256" key="1">
    <source>
        <dbReference type="ARBA" id="ARBA00004123"/>
    </source>
</evidence>
<dbReference type="FunFam" id="3.30.160.60:FF:000125">
    <property type="entry name" value="Putative zinc finger protein 143"/>
    <property type="match status" value="1"/>
</dbReference>
<evidence type="ECO:0000256" key="3">
    <source>
        <dbReference type="ARBA" id="ARBA00022737"/>
    </source>
</evidence>
<protein>
    <submittedName>
        <fullName evidence="11">Predicted protein</fullName>
    </submittedName>
</protein>
<dbReference type="PROSITE" id="PS00028">
    <property type="entry name" value="ZINC_FINGER_C2H2_1"/>
    <property type="match status" value="3"/>
</dbReference>
<evidence type="ECO:0000259" key="10">
    <source>
        <dbReference type="PROSITE" id="PS50157"/>
    </source>
</evidence>
<name>D2VY15_NAEGR</name>
<feature type="domain" description="C2H2-type" evidence="10">
    <location>
        <begin position="1248"/>
        <end position="1277"/>
    </location>
</feature>
<dbReference type="RefSeq" id="XP_002671030.1">
    <property type="nucleotide sequence ID" value="XM_002670984.1"/>
</dbReference>
<keyword evidence="5" id="KW-0862">Zinc</keyword>
<reference evidence="11 12" key="1">
    <citation type="journal article" date="2010" name="Cell">
        <title>The genome of Naegleria gruberi illuminates early eukaryotic versatility.</title>
        <authorList>
            <person name="Fritz-Laylin L.K."/>
            <person name="Prochnik S.E."/>
            <person name="Ginger M.L."/>
            <person name="Dacks J.B."/>
            <person name="Carpenter M.L."/>
            <person name="Field M.C."/>
            <person name="Kuo A."/>
            <person name="Paredez A."/>
            <person name="Chapman J."/>
            <person name="Pham J."/>
            <person name="Shu S."/>
            <person name="Neupane R."/>
            <person name="Cipriano M."/>
            <person name="Mancuso J."/>
            <person name="Tu H."/>
            <person name="Salamov A."/>
            <person name="Lindquist E."/>
            <person name="Shapiro H."/>
            <person name="Lucas S."/>
            <person name="Grigoriev I.V."/>
            <person name="Cande W.Z."/>
            <person name="Fulton C."/>
            <person name="Rokhsar D.S."/>
            <person name="Dawson S.C."/>
        </authorList>
    </citation>
    <scope>NUCLEOTIDE SEQUENCE [LARGE SCALE GENOMIC DNA]</scope>
    <source>
        <strain evidence="11 12">NEG-M</strain>
    </source>
</reference>
<feature type="region of interest" description="Disordered" evidence="9">
    <location>
        <begin position="663"/>
        <end position="690"/>
    </location>
</feature>
<evidence type="ECO:0000313" key="12">
    <source>
        <dbReference type="Proteomes" id="UP000006671"/>
    </source>
</evidence>
<dbReference type="GO" id="GO:0000978">
    <property type="term" value="F:RNA polymerase II cis-regulatory region sequence-specific DNA binding"/>
    <property type="evidence" value="ECO:0007669"/>
    <property type="project" value="TreeGrafter"/>
</dbReference>
<keyword evidence="2" id="KW-0479">Metal-binding</keyword>
<keyword evidence="6" id="KW-0238">DNA-binding</keyword>
<feature type="domain" description="C2H2-type" evidence="10">
    <location>
        <begin position="1220"/>
        <end position="1247"/>
    </location>
</feature>
<dbReference type="SUPFAM" id="SSF57667">
    <property type="entry name" value="beta-beta-alpha zinc fingers"/>
    <property type="match status" value="2"/>
</dbReference>
<feature type="compositionally biased region" description="Low complexity" evidence="9">
    <location>
        <begin position="1143"/>
        <end position="1158"/>
    </location>
</feature>
<organism evidence="12">
    <name type="scientific">Naegleria gruberi</name>
    <name type="common">Amoeba</name>
    <dbReference type="NCBI Taxonomy" id="5762"/>
    <lineage>
        <taxon>Eukaryota</taxon>
        <taxon>Discoba</taxon>
        <taxon>Heterolobosea</taxon>
        <taxon>Tetramitia</taxon>
        <taxon>Eutetramitia</taxon>
        <taxon>Vahlkampfiidae</taxon>
        <taxon>Naegleria</taxon>
    </lineage>
</organism>
<feature type="compositionally biased region" description="Polar residues" evidence="9">
    <location>
        <begin position="676"/>
        <end position="686"/>
    </location>
</feature>
<dbReference type="PANTHER" id="PTHR10032">
    <property type="entry name" value="ZINC FINGER PROTEIN WITH KRAB AND SCAN DOMAINS"/>
    <property type="match status" value="1"/>
</dbReference>
<feature type="compositionally biased region" description="Basic and acidic residues" evidence="9">
    <location>
        <begin position="749"/>
        <end position="760"/>
    </location>
</feature>
<feature type="compositionally biased region" description="Polar residues" evidence="9">
    <location>
        <begin position="834"/>
        <end position="844"/>
    </location>
</feature>
<dbReference type="SMART" id="SM00355">
    <property type="entry name" value="ZnF_C2H2"/>
    <property type="match status" value="3"/>
</dbReference>
<dbReference type="STRING" id="5762.D2VY15"/>
<dbReference type="InterPro" id="IPR027756">
    <property type="entry name" value="Ovo-like"/>
</dbReference>
<dbReference type="GO" id="GO:0005634">
    <property type="term" value="C:nucleus"/>
    <property type="evidence" value="ECO:0007669"/>
    <property type="project" value="UniProtKB-SubCell"/>
</dbReference>
<feature type="compositionally biased region" description="Low complexity" evidence="9">
    <location>
        <begin position="33"/>
        <end position="55"/>
    </location>
</feature>
<feature type="region of interest" description="Disordered" evidence="9">
    <location>
        <begin position="1130"/>
        <end position="1158"/>
    </location>
</feature>
<dbReference type="eggNOG" id="KOG1721">
    <property type="taxonomic scope" value="Eukaryota"/>
</dbReference>
<dbReference type="GO" id="GO:0008270">
    <property type="term" value="F:zinc ion binding"/>
    <property type="evidence" value="ECO:0007669"/>
    <property type="project" value="UniProtKB-KW"/>
</dbReference>
<keyword evidence="4 8" id="KW-0863">Zinc-finger</keyword>
<dbReference type="EMBL" id="GG738909">
    <property type="protein sequence ID" value="EFC38286.1"/>
    <property type="molecule type" value="Genomic_DNA"/>
</dbReference>
<feature type="domain" description="C2H2-type" evidence="10">
    <location>
        <begin position="1278"/>
        <end position="1308"/>
    </location>
</feature>